<evidence type="ECO:0000256" key="1">
    <source>
        <dbReference type="ARBA" id="ARBA00010555"/>
    </source>
</evidence>
<feature type="region of interest" description="Disordered" evidence="6">
    <location>
        <begin position="203"/>
        <end position="231"/>
    </location>
</feature>
<evidence type="ECO:0000256" key="4">
    <source>
        <dbReference type="ARBA" id="ARBA00022801"/>
    </source>
</evidence>
<dbReference type="PATRIC" id="fig|1072256.5.peg.846"/>
<protein>
    <recommendedName>
        <fullName evidence="2">Nuclease SbcCD subunit D</fullName>
    </recommendedName>
</protein>
<dbReference type="InterPro" id="IPR029052">
    <property type="entry name" value="Metallo-depent_PP-like"/>
</dbReference>
<evidence type="ECO:0000256" key="6">
    <source>
        <dbReference type="SAM" id="MobiDB-lite"/>
    </source>
</evidence>
<feature type="domain" description="Calcineurin-like phosphoesterase" evidence="7">
    <location>
        <begin position="5"/>
        <end position="197"/>
    </location>
</feature>
<dbReference type="InterPro" id="IPR004843">
    <property type="entry name" value="Calcineurin-like_PHP"/>
</dbReference>
<dbReference type="GO" id="GO:0004527">
    <property type="term" value="F:exonuclease activity"/>
    <property type="evidence" value="ECO:0007669"/>
    <property type="project" value="UniProtKB-KW"/>
</dbReference>
<dbReference type="PIRSF" id="PIRSF033093">
    <property type="entry name" value="UCP_ML1119"/>
    <property type="match status" value="1"/>
</dbReference>
<dbReference type="KEGG" id="cut:CUTER_04265"/>
<evidence type="ECO:0000313" key="9">
    <source>
        <dbReference type="Proteomes" id="UP000035548"/>
    </source>
</evidence>
<dbReference type="EMBL" id="CP011546">
    <property type="protein sequence ID" value="AKK10859.1"/>
    <property type="molecule type" value="Genomic_DNA"/>
</dbReference>
<accession>A0A0G3HC33</accession>
<gene>
    <name evidence="8" type="ORF">CUTER_04265</name>
</gene>
<dbReference type="SUPFAM" id="SSF56300">
    <property type="entry name" value="Metallo-dependent phosphatases"/>
    <property type="match status" value="1"/>
</dbReference>
<dbReference type="Pfam" id="PF00149">
    <property type="entry name" value="Metallophos"/>
    <property type="match status" value="1"/>
</dbReference>
<dbReference type="STRING" id="1072256.CUTER_04265"/>
<evidence type="ECO:0000256" key="3">
    <source>
        <dbReference type="ARBA" id="ARBA00022722"/>
    </source>
</evidence>
<dbReference type="PANTHER" id="PTHR30337">
    <property type="entry name" value="COMPONENT OF ATP-DEPENDENT DSDNA EXONUCLEASE"/>
    <property type="match status" value="1"/>
</dbReference>
<evidence type="ECO:0000313" key="8">
    <source>
        <dbReference type="EMBL" id="AKK10859.1"/>
    </source>
</evidence>
<dbReference type="Proteomes" id="UP000035548">
    <property type="component" value="Chromosome"/>
</dbReference>
<dbReference type="PANTHER" id="PTHR30337:SF0">
    <property type="entry name" value="NUCLEASE SBCCD SUBUNIT D"/>
    <property type="match status" value="1"/>
</dbReference>
<reference evidence="8 9" key="1">
    <citation type="journal article" date="2015" name="Genome Announc.">
        <title>Virulence Factor Genes Detected in the Complete Genome Sequence of Corynebacterium uterequi DSM 45634, Isolated from the Uterus of a Maiden Mare.</title>
        <authorList>
            <person name="Ruckert C."/>
            <person name="Kriete M."/>
            <person name="Jaenicke S."/>
            <person name="Winkler A."/>
            <person name="Tauch A."/>
        </authorList>
    </citation>
    <scope>NUCLEOTIDE SEQUENCE [LARGE SCALE GENOMIC DNA]</scope>
    <source>
        <strain evidence="8 9">DSM 45634</strain>
    </source>
</reference>
<evidence type="ECO:0000259" key="7">
    <source>
        <dbReference type="Pfam" id="PF00149"/>
    </source>
</evidence>
<proteinExistence type="inferred from homology"/>
<evidence type="ECO:0000256" key="2">
    <source>
        <dbReference type="ARBA" id="ARBA00013365"/>
    </source>
</evidence>
<name>A0A0G3HC33_9CORY</name>
<keyword evidence="3" id="KW-0540">Nuclease</keyword>
<sequence>MTEITFIHTSDLQMGMRHRRLGEEQGVFDNSRLRAIDKLGHLAREQGAAFIVVAGDVFDANSLDRKVTSRVTDALSALEVPVYLLPGNHDPLVAGNIFKHTEPLANVHVIRDSVPQTVADGVELVGAPLLTKHSAVDLVREALEPLTPSATIRIAVGHGAVEAFGDASHPNLIDLGYVEERIADGTIDYLALGDTHSTRQLGESGRTWYSGAPETTDFRDDSTAGGGESDSGNALVVTLTSGVDGRHATVVKHRIGEWTFDALAAELNSRADVDAWLSRLRAYPAKNYTMIKYSLTGVLSLRDREYLDAEMGALAPSFASFYERVRLHNLLTQPTPEELDALAVGAVTRAAVTELASDDDPVAHDALNLMYRLMKEVER</sequence>
<keyword evidence="9" id="KW-1185">Reference proteome</keyword>
<reference evidence="9" key="2">
    <citation type="submission" date="2015-05" db="EMBL/GenBank/DDBJ databases">
        <title>Complete genome sequence of Corynebacterium uterequi DSM 45634, isolated from the uterus of a maiden mare.</title>
        <authorList>
            <person name="Ruckert C."/>
            <person name="Albersmeier A."/>
            <person name="Winkler A."/>
            <person name="Tauch A."/>
        </authorList>
    </citation>
    <scope>NUCLEOTIDE SEQUENCE [LARGE SCALE GENOMIC DNA]</scope>
    <source>
        <strain evidence="9">DSM 45634</strain>
    </source>
</reference>
<dbReference type="CDD" id="cd00840">
    <property type="entry name" value="MPP_Mre11_N"/>
    <property type="match status" value="1"/>
</dbReference>
<dbReference type="OrthoDB" id="9773856at2"/>
<keyword evidence="5 8" id="KW-0269">Exonuclease</keyword>
<comment type="similarity">
    <text evidence="1">Belongs to the SbcD family.</text>
</comment>
<dbReference type="InterPro" id="IPR050535">
    <property type="entry name" value="DNA_Repair-Maintenance_Comp"/>
</dbReference>
<dbReference type="Gene3D" id="3.60.21.10">
    <property type="match status" value="1"/>
</dbReference>
<dbReference type="RefSeq" id="WP_047259357.1">
    <property type="nucleotide sequence ID" value="NZ_CP011546.1"/>
</dbReference>
<dbReference type="InterPro" id="IPR041796">
    <property type="entry name" value="Mre11_N"/>
</dbReference>
<dbReference type="InterPro" id="IPR014577">
    <property type="entry name" value="UCP033093_metalloPase"/>
</dbReference>
<organism evidence="8 9">
    <name type="scientific">Corynebacterium uterequi</name>
    <dbReference type="NCBI Taxonomy" id="1072256"/>
    <lineage>
        <taxon>Bacteria</taxon>
        <taxon>Bacillati</taxon>
        <taxon>Actinomycetota</taxon>
        <taxon>Actinomycetes</taxon>
        <taxon>Mycobacteriales</taxon>
        <taxon>Corynebacteriaceae</taxon>
        <taxon>Corynebacterium</taxon>
    </lineage>
</organism>
<evidence type="ECO:0000256" key="5">
    <source>
        <dbReference type="ARBA" id="ARBA00022839"/>
    </source>
</evidence>
<keyword evidence="4" id="KW-0378">Hydrolase</keyword>
<dbReference type="AlphaFoldDB" id="A0A0G3HC33"/>